<dbReference type="EMBL" id="CABVLI010000040">
    <property type="protein sequence ID" value="VVT17473.1"/>
    <property type="molecule type" value="Genomic_DNA"/>
</dbReference>
<evidence type="ECO:0000313" key="1">
    <source>
        <dbReference type="EMBL" id="VVT17473.1"/>
    </source>
</evidence>
<evidence type="ECO:0000313" key="2">
    <source>
        <dbReference type="Proteomes" id="UP000326857"/>
    </source>
</evidence>
<protein>
    <submittedName>
        <fullName evidence="1">Uncharacterized protein</fullName>
    </submittedName>
</protein>
<reference evidence="1 2" key="1">
    <citation type="submission" date="2019-09" db="EMBL/GenBank/DDBJ databases">
        <authorList>
            <person name="Dittami M. S."/>
        </authorList>
    </citation>
    <scope>NUCLEOTIDE SEQUENCE [LARGE SCALE GENOMIC DNA]</scope>
    <source>
        <strain evidence="1">SPHINGO391</strain>
    </source>
</reference>
<name>A0A5E7ZLT2_9SPHN</name>
<organism evidence="1 2">
    <name type="scientific">Sphingomonas aurantiaca</name>
    <dbReference type="NCBI Taxonomy" id="185949"/>
    <lineage>
        <taxon>Bacteria</taxon>
        <taxon>Pseudomonadati</taxon>
        <taxon>Pseudomonadota</taxon>
        <taxon>Alphaproteobacteria</taxon>
        <taxon>Sphingomonadales</taxon>
        <taxon>Sphingomonadaceae</taxon>
        <taxon>Sphingomonas</taxon>
    </lineage>
</organism>
<accession>A0A5E7ZLT2</accession>
<dbReference type="AlphaFoldDB" id="A0A5E7ZLT2"/>
<dbReference type="Proteomes" id="UP000326857">
    <property type="component" value="Unassembled WGS sequence"/>
</dbReference>
<proteinExistence type="predicted"/>
<gene>
    <name evidence="1" type="ORF">SPHINGO391_450108</name>
</gene>
<sequence>MAGNECAHAENARARLERWRGTGRGQALEPTPSMLRGGAVLCEGGPAASRMDQVDELLVDRRAVQMKMHCVIALSPQPLTQRIDRLAFARPCQFECSLHRGNLSRHPVALSDIPTGRERSFVRHASLYNGCQV</sequence>